<dbReference type="GO" id="GO:0005829">
    <property type="term" value="C:cytosol"/>
    <property type="evidence" value="ECO:0007669"/>
    <property type="project" value="TreeGrafter"/>
</dbReference>
<dbReference type="HAMAP" id="MF_00037">
    <property type="entry name" value="MurB"/>
    <property type="match status" value="1"/>
</dbReference>
<feature type="active site" evidence="19">
    <location>
        <position position="172"/>
    </location>
</feature>
<dbReference type="PATRIC" id="fig|1359161.3.peg.1190"/>
<proteinExistence type="inferred from homology"/>
<dbReference type="Pfam" id="PF02873">
    <property type="entry name" value="MurB_C"/>
    <property type="match status" value="1"/>
</dbReference>
<dbReference type="UniPathway" id="UPA00219"/>
<evidence type="ECO:0000256" key="9">
    <source>
        <dbReference type="ARBA" id="ARBA00022630"/>
    </source>
</evidence>
<dbReference type="PANTHER" id="PTHR21071:SF4">
    <property type="entry name" value="UDP-N-ACETYLENOLPYRUVOYLGLUCOSAMINE REDUCTASE"/>
    <property type="match status" value="1"/>
</dbReference>
<evidence type="ECO:0000256" key="11">
    <source>
        <dbReference type="ARBA" id="ARBA00022857"/>
    </source>
</evidence>
<dbReference type="AlphaFoldDB" id="A0A0F3N4W3"/>
<dbReference type="GO" id="GO:0009252">
    <property type="term" value="P:peptidoglycan biosynthetic process"/>
    <property type="evidence" value="ECO:0007669"/>
    <property type="project" value="UniProtKB-UniRule"/>
</dbReference>
<dbReference type="InterPro" id="IPR016169">
    <property type="entry name" value="FAD-bd_PCMH_sub2"/>
</dbReference>
<keyword evidence="16 19" id="KW-0961">Cell wall biogenesis/degradation</keyword>
<evidence type="ECO:0000256" key="17">
    <source>
        <dbReference type="ARBA" id="ARBA00031026"/>
    </source>
</evidence>
<evidence type="ECO:0000313" key="22">
    <source>
        <dbReference type="Proteomes" id="UP000033754"/>
    </source>
</evidence>
<evidence type="ECO:0000256" key="4">
    <source>
        <dbReference type="ARBA" id="ARBA00004752"/>
    </source>
</evidence>
<dbReference type="NCBIfam" id="TIGR00179">
    <property type="entry name" value="murB"/>
    <property type="match status" value="1"/>
</dbReference>
<dbReference type="InterPro" id="IPR016166">
    <property type="entry name" value="FAD-bd_PCMH"/>
</dbReference>
<evidence type="ECO:0000256" key="5">
    <source>
        <dbReference type="ARBA" id="ARBA00012518"/>
    </source>
</evidence>
<accession>A0A0F3N4W3</accession>
<comment type="cofactor">
    <cofactor evidence="1 19">
        <name>FAD</name>
        <dbReference type="ChEBI" id="CHEBI:57692"/>
    </cofactor>
</comment>
<dbReference type="InterPro" id="IPR006094">
    <property type="entry name" value="Oxid_FAD_bind_N"/>
</dbReference>
<dbReference type="RefSeq" id="WP_011450845.1">
    <property type="nucleotide sequence ID" value="NZ_LANT01000008.1"/>
</dbReference>
<organism evidence="21 22">
    <name type="scientific">Anaplasma phagocytophilum str. NCH-1</name>
    <dbReference type="NCBI Taxonomy" id="1359161"/>
    <lineage>
        <taxon>Bacteria</taxon>
        <taxon>Pseudomonadati</taxon>
        <taxon>Pseudomonadota</taxon>
        <taxon>Alphaproteobacteria</taxon>
        <taxon>Rickettsiales</taxon>
        <taxon>Anaplasmataceae</taxon>
        <taxon>Anaplasma</taxon>
        <taxon>phagocytophilum group</taxon>
    </lineage>
</organism>
<dbReference type="Gene3D" id="3.90.78.10">
    <property type="entry name" value="UDP-N-acetylenolpyruvoylglucosamine reductase, C-terminal domain"/>
    <property type="match status" value="1"/>
</dbReference>
<comment type="subcellular location">
    <subcellularLocation>
        <location evidence="3 19">Cytoplasm</location>
    </subcellularLocation>
</comment>
<evidence type="ECO:0000256" key="2">
    <source>
        <dbReference type="ARBA" id="ARBA00003921"/>
    </source>
</evidence>
<evidence type="ECO:0000256" key="18">
    <source>
        <dbReference type="ARBA" id="ARBA00048914"/>
    </source>
</evidence>
<comment type="caution">
    <text evidence="19">Lacks conserved residue(s) required for the propagation of feature annotation.</text>
</comment>
<evidence type="ECO:0000256" key="13">
    <source>
        <dbReference type="ARBA" id="ARBA00022984"/>
    </source>
</evidence>
<keyword evidence="9 19" id="KW-0285">Flavoprotein</keyword>
<keyword evidence="11 19" id="KW-0521">NADP</keyword>
<evidence type="ECO:0000256" key="12">
    <source>
        <dbReference type="ARBA" id="ARBA00022960"/>
    </source>
</evidence>
<dbReference type="PROSITE" id="PS51387">
    <property type="entry name" value="FAD_PCMH"/>
    <property type="match status" value="1"/>
</dbReference>
<evidence type="ECO:0000256" key="10">
    <source>
        <dbReference type="ARBA" id="ARBA00022827"/>
    </source>
</evidence>
<dbReference type="Gene3D" id="3.30.465.10">
    <property type="match status" value="1"/>
</dbReference>
<evidence type="ECO:0000313" key="21">
    <source>
        <dbReference type="EMBL" id="KJV63118.1"/>
    </source>
</evidence>
<evidence type="ECO:0000256" key="14">
    <source>
        <dbReference type="ARBA" id="ARBA00023002"/>
    </source>
</evidence>
<feature type="domain" description="FAD-binding PCMH-type" evidence="20">
    <location>
        <begin position="31"/>
        <end position="192"/>
    </location>
</feature>
<keyword evidence="15 19" id="KW-0131">Cell cycle</keyword>
<comment type="catalytic activity">
    <reaction evidence="18 19">
        <text>UDP-N-acetyl-alpha-D-muramate + NADP(+) = UDP-N-acetyl-3-O-(1-carboxyvinyl)-alpha-D-glucosamine + NADPH + H(+)</text>
        <dbReference type="Rhea" id="RHEA:12248"/>
        <dbReference type="ChEBI" id="CHEBI:15378"/>
        <dbReference type="ChEBI" id="CHEBI:57783"/>
        <dbReference type="ChEBI" id="CHEBI:58349"/>
        <dbReference type="ChEBI" id="CHEBI:68483"/>
        <dbReference type="ChEBI" id="CHEBI:70757"/>
        <dbReference type="EC" id="1.3.1.98"/>
    </reaction>
</comment>
<dbReference type="SUPFAM" id="SSF56176">
    <property type="entry name" value="FAD-binding/transporter-associated domain-like"/>
    <property type="match status" value="1"/>
</dbReference>
<dbReference type="InterPro" id="IPR003170">
    <property type="entry name" value="MurB"/>
</dbReference>
<dbReference type="GO" id="GO:0051301">
    <property type="term" value="P:cell division"/>
    <property type="evidence" value="ECO:0007669"/>
    <property type="project" value="UniProtKB-KW"/>
</dbReference>
<dbReference type="GO" id="GO:0071555">
    <property type="term" value="P:cell wall organization"/>
    <property type="evidence" value="ECO:0007669"/>
    <property type="project" value="UniProtKB-KW"/>
</dbReference>
<dbReference type="SUPFAM" id="SSF56194">
    <property type="entry name" value="Uridine diphospho-N-Acetylenolpyruvylglucosamine reductase, MurB, C-terminal domain"/>
    <property type="match status" value="1"/>
</dbReference>
<name>A0A0F3N4W3_ANAPH</name>
<evidence type="ECO:0000256" key="6">
    <source>
        <dbReference type="ARBA" id="ARBA00015188"/>
    </source>
</evidence>
<evidence type="ECO:0000256" key="16">
    <source>
        <dbReference type="ARBA" id="ARBA00023316"/>
    </source>
</evidence>
<keyword evidence="10 19" id="KW-0274">FAD</keyword>
<dbReference type="Gene3D" id="3.30.43.10">
    <property type="entry name" value="Uridine Diphospho-n-acetylenolpyruvylglucosamine Reductase, domain 2"/>
    <property type="match status" value="1"/>
</dbReference>
<keyword evidence="12 19" id="KW-0133">Cell shape</keyword>
<evidence type="ECO:0000256" key="19">
    <source>
        <dbReference type="HAMAP-Rule" id="MF_00037"/>
    </source>
</evidence>
<keyword evidence="7 19" id="KW-0963">Cytoplasm</keyword>
<dbReference type="GO" id="GO:0071949">
    <property type="term" value="F:FAD binding"/>
    <property type="evidence" value="ECO:0007669"/>
    <property type="project" value="InterPro"/>
</dbReference>
<dbReference type="InterPro" id="IPR016167">
    <property type="entry name" value="FAD-bd_PCMH_sub1"/>
</dbReference>
<keyword evidence="14 19" id="KW-0560">Oxidoreductase</keyword>
<keyword evidence="13 19" id="KW-0573">Peptidoglycan synthesis</keyword>
<gene>
    <name evidence="19 21" type="primary">murB</name>
    <name evidence="21" type="ORF">EPHNCH_1063</name>
</gene>
<dbReference type="EMBL" id="LANT01000008">
    <property type="protein sequence ID" value="KJV63118.1"/>
    <property type="molecule type" value="Genomic_DNA"/>
</dbReference>
<dbReference type="GO" id="GO:0008762">
    <property type="term" value="F:UDP-N-acetylmuramate dehydrogenase activity"/>
    <property type="evidence" value="ECO:0007669"/>
    <property type="project" value="UniProtKB-UniRule"/>
</dbReference>
<dbReference type="GO" id="GO:0008360">
    <property type="term" value="P:regulation of cell shape"/>
    <property type="evidence" value="ECO:0007669"/>
    <property type="project" value="UniProtKB-KW"/>
</dbReference>
<sequence>MSYTFTGYKLPKVRGVYKRSVKMHSMTWVGVGGVAPLLFKPKDIDDLATFLKNTSLTASAIGAGSNVIVRDGVFNNVVVRLEREFSDMRCEDNAITVGCGASISELAAFARENSLSGFEFCVGMPGTVGGAIATNARCHGKDIASILHSVIAVNEYGEICTLYKDDMQYSRRSHGLEGRWVFVEARFVGNPAELNTIRNTMSELLIKRNATQPIYYGKSIGYIFQDAGNAEAKALIEEAGCRGLQVGCAVVSEKHCNFIENIGGASAAEIEDLGSEVKRLVKEKTGVNLEWSIEFLGARVVK</sequence>
<evidence type="ECO:0000256" key="7">
    <source>
        <dbReference type="ARBA" id="ARBA00022490"/>
    </source>
</evidence>
<dbReference type="EC" id="1.3.1.98" evidence="5 19"/>
<evidence type="ECO:0000256" key="8">
    <source>
        <dbReference type="ARBA" id="ARBA00022618"/>
    </source>
</evidence>
<keyword evidence="8 19" id="KW-0132">Cell division</keyword>
<dbReference type="Proteomes" id="UP000033754">
    <property type="component" value="Unassembled WGS sequence"/>
</dbReference>
<evidence type="ECO:0000256" key="15">
    <source>
        <dbReference type="ARBA" id="ARBA00023306"/>
    </source>
</evidence>
<dbReference type="InterPro" id="IPR036318">
    <property type="entry name" value="FAD-bd_PCMH-like_sf"/>
</dbReference>
<dbReference type="PANTHER" id="PTHR21071">
    <property type="entry name" value="UDP-N-ACETYLENOLPYRUVOYLGLUCOSAMINE REDUCTASE"/>
    <property type="match status" value="1"/>
</dbReference>
<evidence type="ECO:0000256" key="1">
    <source>
        <dbReference type="ARBA" id="ARBA00001974"/>
    </source>
</evidence>
<comment type="similarity">
    <text evidence="19">Belongs to the MurB family.</text>
</comment>
<protein>
    <recommendedName>
        <fullName evidence="6 19">UDP-N-acetylenolpyruvoylglucosamine reductase</fullName>
        <ecNumber evidence="5 19">1.3.1.98</ecNumber>
    </recommendedName>
    <alternativeName>
        <fullName evidence="17 19">UDP-N-acetylmuramate dehydrogenase</fullName>
    </alternativeName>
</protein>
<dbReference type="InterPro" id="IPR036635">
    <property type="entry name" value="MurB_C_sf"/>
</dbReference>
<dbReference type="InterPro" id="IPR011601">
    <property type="entry name" value="MurB_C"/>
</dbReference>
<comment type="function">
    <text evidence="2 19">Cell wall formation.</text>
</comment>
<dbReference type="NCBIfam" id="NF010480">
    <property type="entry name" value="PRK13905.1"/>
    <property type="match status" value="1"/>
</dbReference>
<reference evidence="21 22" key="1">
    <citation type="submission" date="2015-01" db="EMBL/GenBank/DDBJ databases">
        <title>Genome Sequencing of Rickettsiales.</title>
        <authorList>
            <person name="Daugherty S.C."/>
            <person name="Su Q."/>
            <person name="Abolude K."/>
            <person name="Beier-Sexton M."/>
            <person name="Carlyon J.A."/>
            <person name="Carter R."/>
            <person name="Day N.P."/>
            <person name="Dumler S.J."/>
            <person name="Dyachenko V."/>
            <person name="Godinez A."/>
            <person name="Kurtti T.J."/>
            <person name="Lichay M."/>
            <person name="Mullins K.E."/>
            <person name="Ott S."/>
            <person name="Pappas-Brown V."/>
            <person name="Paris D.H."/>
            <person name="Patel P."/>
            <person name="Richards A.L."/>
            <person name="Sadzewicz L."/>
            <person name="Sears K."/>
            <person name="Seidman D."/>
            <person name="Sengamalay N."/>
            <person name="Stenos J."/>
            <person name="Tallon L.J."/>
            <person name="Vincent G."/>
            <person name="Fraser C.M."/>
            <person name="Munderloh U."/>
            <person name="Dunning-Hotopp J.C."/>
        </authorList>
    </citation>
    <scope>NUCLEOTIDE SEQUENCE [LARGE SCALE GENOMIC DNA]</scope>
    <source>
        <strain evidence="21 22">NCH-1</strain>
    </source>
</reference>
<evidence type="ECO:0000259" key="20">
    <source>
        <dbReference type="PROSITE" id="PS51387"/>
    </source>
</evidence>
<dbReference type="Pfam" id="PF01565">
    <property type="entry name" value="FAD_binding_4"/>
    <property type="match status" value="1"/>
</dbReference>
<evidence type="ECO:0000256" key="3">
    <source>
        <dbReference type="ARBA" id="ARBA00004496"/>
    </source>
</evidence>
<comment type="pathway">
    <text evidence="4 19">Cell wall biogenesis; peptidoglycan biosynthesis.</text>
</comment>
<comment type="caution">
    <text evidence="21">The sequence shown here is derived from an EMBL/GenBank/DDBJ whole genome shotgun (WGS) entry which is preliminary data.</text>
</comment>